<sequence length="33" mass="3963">MIHETRWESTKEKRLSRVNLDNGQVNEMAMDED</sequence>
<protein>
    <submittedName>
        <fullName evidence="1">Uncharacterized protein</fullName>
    </submittedName>
</protein>
<dbReference type="EMBL" id="HM037272">
    <property type="protein sequence ID" value="ADU03107.1"/>
    <property type="molecule type" value="Genomic_DNA"/>
</dbReference>
<reference evidence="1" key="1">
    <citation type="journal article" date="2010" name="J. Biol. Chem.">
        <title>Genome-wide Screening Reveals the Genetic Determinants of an Antibiotic Insecticide in Bacillus thuringiensis.</title>
        <authorList>
            <person name="Liu X.Y."/>
            <person name="Ruan L.F."/>
            <person name="Hu Z.F."/>
            <person name="Peng D.H."/>
            <person name="Cao S.Y."/>
            <person name="Yu Z.N."/>
            <person name="Liu Y."/>
            <person name="Zheng J.S."/>
            <person name="Sun M."/>
        </authorList>
    </citation>
    <scope>NUCLEOTIDE SEQUENCE</scope>
    <source>
        <strain evidence="1">CT-43</strain>
        <plasmid evidence="1">pBMB0558</plasmid>
    </source>
</reference>
<proteinExistence type="predicted"/>
<dbReference type="AlphaFoldDB" id="E7CGG8"/>
<organism evidence="1">
    <name type="scientific">Bacillus thuringiensis serovar chinensis CT-43</name>
    <dbReference type="NCBI Taxonomy" id="541229"/>
    <lineage>
        <taxon>Bacteria</taxon>
        <taxon>Bacillati</taxon>
        <taxon>Bacillota</taxon>
        <taxon>Bacilli</taxon>
        <taxon>Bacillales</taxon>
        <taxon>Bacillaceae</taxon>
        <taxon>Bacillus</taxon>
        <taxon>Bacillus cereus group</taxon>
    </lineage>
</organism>
<keyword evidence="1" id="KW-0614">Plasmid</keyword>
<accession>E7CGG8</accession>
<gene>
    <name evidence="1" type="ORF">pBMB0558_00205</name>
</gene>
<geneLocation type="plasmid" evidence="1">
    <name>pBMB0558</name>
</geneLocation>
<evidence type="ECO:0000313" key="1">
    <source>
        <dbReference type="EMBL" id="ADU03107.1"/>
    </source>
</evidence>
<name>E7CGG8_BACTU</name>